<keyword evidence="1 2" id="KW-0694">RNA-binding</keyword>
<dbReference type="InterPro" id="IPR035979">
    <property type="entry name" value="RBD_domain_sf"/>
</dbReference>
<dbReference type="InterPro" id="IPR050441">
    <property type="entry name" value="RBM"/>
</dbReference>
<evidence type="ECO:0000313" key="5">
    <source>
        <dbReference type="Proteomes" id="UP000694388"/>
    </source>
</evidence>
<dbReference type="PANTHER" id="PTHR48034">
    <property type="entry name" value="TRANSFORMER-2 SEX-DETERMINING PROTEIN-RELATED"/>
    <property type="match status" value="1"/>
</dbReference>
<protein>
    <submittedName>
        <fullName evidence="4">Transformer 2 beta homolog</fullName>
    </submittedName>
</protein>
<dbReference type="SUPFAM" id="SSF54928">
    <property type="entry name" value="RNA-binding domain, RBD"/>
    <property type="match status" value="1"/>
</dbReference>
<keyword evidence="5" id="KW-1185">Reference proteome</keyword>
<evidence type="ECO:0000256" key="1">
    <source>
        <dbReference type="ARBA" id="ARBA00022884"/>
    </source>
</evidence>
<proteinExistence type="predicted"/>
<organism evidence="4 5">
    <name type="scientific">Eptatretus burgeri</name>
    <name type="common">Inshore hagfish</name>
    <dbReference type="NCBI Taxonomy" id="7764"/>
    <lineage>
        <taxon>Eukaryota</taxon>
        <taxon>Metazoa</taxon>
        <taxon>Chordata</taxon>
        <taxon>Craniata</taxon>
        <taxon>Vertebrata</taxon>
        <taxon>Cyclostomata</taxon>
        <taxon>Myxini</taxon>
        <taxon>Myxiniformes</taxon>
        <taxon>Myxinidae</taxon>
        <taxon>Eptatretinae</taxon>
        <taxon>Eptatretus</taxon>
    </lineage>
</organism>
<dbReference type="AlphaFoldDB" id="A0A8C4WUT8"/>
<accession>A0A8C4WUT8</accession>
<dbReference type="Proteomes" id="UP000694388">
    <property type="component" value="Unplaced"/>
</dbReference>
<sequence length="161" mass="18033">MNPEPNECLGIFGLSYNTTGQDLRDIFSRYGPLSDVSVVLDQQTGRPRGFAFVSFENLDDAREAKEQANGMEVDGRNIRVDFFLLLNVPTHQRRASTWGALPSQIADMTEVAVNVTTGIMAITGVLDHFVMLIVIFLPLHIPLPLPFHNITAEAFRKIWDM</sequence>
<evidence type="ECO:0000259" key="3">
    <source>
        <dbReference type="PROSITE" id="PS50102"/>
    </source>
</evidence>
<name>A0A8C4WUT8_EPTBU</name>
<reference evidence="4" key="2">
    <citation type="submission" date="2025-09" db="UniProtKB">
        <authorList>
            <consortium name="Ensembl"/>
        </authorList>
    </citation>
    <scope>IDENTIFICATION</scope>
</reference>
<dbReference type="Ensembl" id="ENSEBUT00000012594.1">
    <property type="protein sequence ID" value="ENSEBUP00000012018.1"/>
    <property type="gene ID" value="ENSEBUG00000007683.1"/>
</dbReference>
<dbReference type="Pfam" id="PF00076">
    <property type="entry name" value="RRM_1"/>
    <property type="match status" value="1"/>
</dbReference>
<reference evidence="4" key="1">
    <citation type="submission" date="2025-08" db="UniProtKB">
        <authorList>
            <consortium name="Ensembl"/>
        </authorList>
    </citation>
    <scope>IDENTIFICATION</scope>
</reference>
<feature type="domain" description="RRM" evidence="3">
    <location>
        <begin position="7"/>
        <end position="82"/>
    </location>
</feature>
<dbReference type="SMART" id="SM00360">
    <property type="entry name" value="RRM"/>
    <property type="match status" value="1"/>
</dbReference>
<evidence type="ECO:0000313" key="4">
    <source>
        <dbReference type="Ensembl" id="ENSEBUP00000012018.1"/>
    </source>
</evidence>
<dbReference type="Gene3D" id="3.30.70.330">
    <property type="match status" value="1"/>
</dbReference>
<dbReference type="GO" id="GO:0003723">
    <property type="term" value="F:RNA binding"/>
    <property type="evidence" value="ECO:0007669"/>
    <property type="project" value="UniProtKB-UniRule"/>
</dbReference>
<evidence type="ECO:0000256" key="2">
    <source>
        <dbReference type="PROSITE-ProRule" id="PRU00176"/>
    </source>
</evidence>
<dbReference type="GeneTree" id="ENSGT00950000183009"/>
<dbReference type="PROSITE" id="PS50102">
    <property type="entry name" value="RRM"/>
    <property type="match status" value="1"/>
</dbReference>
<dbReference type="InterPro" id="IPR012677">
    <property type="entry name" value="Nucleotide-bd_a/b_plait_sf"/>
</dbReference>
<dbReference type="CDD" id="cd12363">
    <property type="entry name" value="RRM_TRA2"/>
    <property type="match status" value="1"/>
</dbReference>
<dbReference type="InterPro" id="IPR000504">
    <property type="entry name" value="RRM_dom"/>
</dbReference>